<dbReference type="Pfam" id="PF00364">
    <property type="entry name" value="Biotin_lipoyl"/>
    <property type="match status" value="1"/>
</dbReference>
<accession>A0A9D7SC73</accession>
<dbReference type="Proteomes" id="UP000808349">
    <property type="component" value="Unassembled WGS sequence"/>
</dbReference>
<sequence>MENILKANADGCIQSVHSSQGEKVNKGQLLILFDSANS</sequence>
<organism evidence="2 3">
    <name type="scientific">Candidatus Defluviibacterium haderslevense</name>
    <dbReference type="NCBI Taxonomy" id="2981993"/>
    <lineage>
        <taxon>Bacteria</taxon>
        <taxon>Pseudomonadati</taxon>
        <taxon>Bacteroidota</taxon>
        <taxon>Saprospiria</taxon>
        <taxon>Saprospirales</taxon>
        <taxon>Saprospiraceae</taxon>
        <taxon>Candidatus Defluviibacterium</taxon>
    </lineage>
</organism>
<evidence type="ECO:0000259" key="1">
    <source>
        <dbReference type="Pfam" id="PF00364"/>
    </source>
</evidence>
<comment type="caution">
    <text evidence="2">The sequence shown here is derived from an EMBL/GenBank/DDBJ whole genome shotgun (WGS) entry which is preliminary data.</text>
</comment>
<evidence type="ECO:0000313" key="2">
    <source>
        <dbReference type="EMBL" id="MBK9718970.1"/>
    </source>
</evidence>
<name>A0A9D7SC73_9BACT</name>
<protein>
    <recommendedName>
        <fullName evidence="1">Lipoyl-binding domain-containing protein</fullName>
    </recommendedName>
</protein>
<reference evidence="2 3" key="1">
    <citation type="submission" date="2020-10" db="EMBL/GenBank/DDBJ databases">
        <title>Connecting structure to function with the recovery of over 1000 high-quality activated sludge metagenome-assembled genomes encoding full-length rRNA genes using long-read sequencing.</title>
        <authorList>
            <person name="Singleton C.M."/>
            <person name="Petriglieri F."/>
            <person name="Kristensen J.M."/>
            <person name="Kirkegaard R.H."/>
            <person name="Michaelsen T.Y."/>
            <person name="Andersen M.H."/>
            <person name="Karst S.M."/>
            <person name="Dueholm M.S."/>
            <person name="Nielsen P.H."/>
            <person name="Albertsen M."/>
        </authorList>
    </citation>
    <scope>NUCLEOTIDE SEQUENCE [LARGE SCALE GENOMIC DNA]</scope>
    <source>
        <strain evidence="2">Ribe_18-Q3-R11-54_BAT3C.373</strain>
    </source>
</reference>
<feature type="domain" description="Lipoyl-binding" evidence="1">
    <location>
        <begin position="1"/>
        <end position="31"/>
    </location>
</feature>
<evidence type="ECO:0000313" key="3">
    <source>
        <dbReference type="Proteomes" id="UP000808349"/>
    </source>
</evidence>
<dbReference type="EMBL" id="JADKFW010000014">
    <property type="protein sequence ID" value="MBK9718970.1"/>
    <property type="molecule type" value="Genomic_DNA"/>
</dbReference>
<gene>
    <name evidence="2" type="ORF">IPO85_15945</name>
</gene>
<dbReference type="InterPro" id="IPR000089">
    <property type="entry name" value="Biotin_lipoyl"/>
</dbReference>
<dbReference type="SUPFAM" id="SSF51230">
    <property type="entry name" value="Single hybrid motif"/>
    <property type="match status" value="1"/>
</dbReference>
<dbReference type="InterPro" id="IPR011053">
    <property type="entry name" value="Single_hybrid_motif"/>
</dbReference>
<dbReference type="AlphaFoldDB" id="A0A9D7SC73"/>
<dbReference type="Gene3D" id="2.40.50.100">
    <property type="match status" value="1"/>
</dbReference>
<proteinExistence type="predicted"/>